<comment type="subcellular location">
    <subcellularLocation>
        <location evidence="1 7">Mitochondrion</location>
    </subcellularLocation>
</comment>
<dbReference type="Proteomes" id="UP001205105">
    <property type="component" value="Unassembled WGS sequence"/>
</dbReference>
<dbReference type="Gene3D" id="3.40.50.12710">
    <property type="match status" value="1"/>
</dbReference>
<reference evidence="8" key="1">
    <citation type="submission" date="2020-11" db="EMBL/GenBank/DDBJ databases">
        <title>Chlorella ohadii genome sequencing and assembly.</title>
        <authorList>
            <person name="Murik O."/>
            <person name="Treves H."/>
            <person name="Kedem I."/>
            <person name="Shotland Y."/>
            <person name="Kaplan A."/>
        </authorList>
    </citation>
    <scope>NUCLEOTIDE SEQUENCE</scope>
    <source>
        <strain evidence="8">1</strain>
    </source>
</reference>
<keyword evidence="9" id="KW-1185">Reference proteome</keyword>
<dbReference type="EMBL" id="JADXDR010000154">
    <property type="protein sequence ID" value="KAI7837417.1"/>
    <property type="molecule type" value="Genomic_DNA"/>
</dbReference>
<accession>A0AAD5DGU0</accession>
<dbReference type="EC" id="2.1.1.320" evidence="7"/>
<keyword evidence="4 7" id="KW-0808">Transferase</keyword>
<evidence type="ECO:0000256" key="3">
    <source>
        <dbReference type="ARBA" id="ARBA00022603"/>
    </source>
</evidence>
<organism evidence="8 9">
    <name type="scientific">Chlorella ohadii</name>
    <dbReference type="NCBI Taxonomy" id="2649997"/>
    <lineage>
        <taxon>Eukaryota</taxon>
        <taxon>Viridiplantae</taxon>
        <taxon>Chlorophyta</taxon>
        <taxon>core chlorophytes</taxon>
        <taxon>Trebouxiophyceae</taxon>
        <taxon>Chlorellales</taxon>
        <taxon>Chlorellaceae</taxon>
        <taxon>Chlorella clade</taxon>
        <taxon>Chlorella</taxon>
    </lineage>
</organism>
<evidence type="ECO:0000256" key="5">
    <source>
        <dbReference type="ARBA" id="ARBA00023128"/>
    </source>
</evidence>
<evidence type="ECO:0000313" key="8">
    <source>
        <dbReference type="EMBL" id="KAI7837417.1"/>
    </source>
</evidence>
<evidence type="ECO:0000313" key="9">
    <source>
        <dbReference type="Proteomes" id="UP001205105"/>
    </source>
</evidence>
<dbReference type="InterPro" id="IPR029063">
    <property type="entry name" value="SAM-dependent_MTases_sf"/>
</dbReference>
<dbReference type="PANTHER" id="PTHR12049">
    <property type="entry name" value="PROTEIN ARGININE METHYLTRANSFERASE NDUFAF7, MITOCHONDRIAL"/>
    <property type="match status" value="1"/>
</dbReference>
<comment type="catalytic activity">
    <reaction evidence="6 7">
        <text>L-arginyl-[protein] + 2 S-adenosyl-L-methionine = N(omega),N(omega)'-dimethyl-L-arginyl-[protein] + 2 S-adenosyl-L-homocysteine + 2 H(+)</text>
        <dbReference type="Rhea" id="RHEA:48108"/>
        <dbReference type="Rhea" id="RHEA-COMP:10532"/>
        <dbReference type="Rhea" id="RHEA-COMP:11992"/>
        <dbReference type="ChEBI" id="CHEBI:15378"/>
        <dbReference type="ChEBI" id="CHEBI:29965"/>
        <dbReference type="ChEBI" id="CHEBI:57856"/>
        <dbReference type="ChEBI" id="CHEBI:59789"/>
        <dbReference type="ChEBI" id="CHEBI:88221"/>
        <dbReference type="EC" id="2.1.1.320"/>
    </reaction>
</comment>
<dbReference type="GO" id="GO:0035243">
    <property type="term" value="F:protein-arginine omega-N symmetric methyltransferase activity"/>
    <property type="evidence" value="ECO:0007669"/>
    <property type="project" value="UniProtKB-EC"/>
</dbReference>
<evidence type="ECO:0000256" key="6">
    <source>
        <dbReference type="ARBA" id="ARBA00048612"/>
    </source>
</evidence>
<gene>
    <name evidence="8" type="ORF">COHA_008784</name>
</gene>
<dbReference type="InterPro" id="IPR038375">
    <property type="entry name" value="NDUFAF7_sf"/>
</dbReference>
<dbReference type="GO" id="GO:0032259">
    <property type="term" value="P:methylation"/>
    <property type="evidence" value="ECO:0007669"/>
    <property type="project" value="UniProtKB-KW"/>
</dbReference>
<protein>
    <recommendedName>
        <fullName evidence="7">Protein arginine methyltransferase NDUFAF7</fullName>
        <ecNumber evidence="7">2.1.1.320</ecNumber>
    </recommendedName>
</protein>
<comment type="caution">
    <text evidence="8">The sequence shown here is derived from an EMBL/GenBank/DDBJ whole genome shotgun (WGS) entry which is preliminary data.</text>
</comment>
<evidence type="ECO:0000256" key="7">
    <source>
        <dbReference type="RuleBase" id="RU364114"/>
    </source>
</evidence>
<proteinExistence type="inferred from homology"/>
<dbReference type="InterPro" id="IPR003788">
    <property type="entry name" value="NDUFAF7"/>
</dbReference>
<name>A0AAD5DGU0_9CHLO</name>
<keyword evidence="5 7" id="KW-0496">Mitochondrion</keyword>
<comment type="similarity">
    <text evidence="2 7">Belongs to the NDUFAF7 family.</text>
</comment>
<comment type="function">
    <text evidence="7">Arginine methyltransferase involved in the assembly or stability of mitochondrial NADH:ubiquinone oxidoreductase complex (complex I).</text>
</comment>
<evidence type="ECO:0000256" key="4">
    <source>
        <dbReference type="ARBA" id="ARBA00022679"/>
    </source>
</evidence>
<keyword evidence="3 7" id="KW-0489">Methyltransferase</keyword>
<sequence length="498" mass="53300">MAGQLARHPLLRRQGIAAAAQLAGGGGSGAAAAALAALAAALQQPAAAASLQCARLVRDFIHDSLYHPREGYFSKQTASGAAVVGTLRQPLNFRSFAGQTDYLVAVQQLYKELQASWLTPVEIFQPHYGQAIANAAADAVAAGRPEPPLRIYEIGGGTGTLALNILDWLRDEHPVAYSKCQYACIEISPVLAALQRRRVAIEGGHAERFTVRQHDAADAAAWCAADAAARASGSGGATAKDEHAFIVMCEVLDNLPHDRVWRDMGSSEWQQTLVAESDRYEDLGQWTQHHSRGGEGDFYELMQPAADHLVRRCLQAAQACDSSAGSGGARKQGLALSLARGWRKLVGEATDEARPSHTLIAADFDELPEVAVAGINAPLVATTYGGSTFDHGSYLVPRGTADIFFPTDFALLCELYRGAAAQHAQHAQQAQQTQQPQVRAEHMGTADFMLRYCPDLSATCTASGYNPLLEDYSNSAFFVGSCLWQRAFFVGSSSNSRA</sequence>
<dbReference type="SUPFAM" id="SSF53335">
    <property type="entry name" value="S-adenosyl-L-methionine-dependent methyltransferases"/>
    <property type="match status" value="1"/>
</dbReference>
<dbReference type="Pfam" id="PF02636">
    <property type="entry name" value="Methyltransf_28"/>
    <property type="match status" value="1"/>
</dbReference>
<dbReference type="AlphaFoldDB" id="A0AAD5DGU0"/>
<dbReference type="PANTHER" id="PTHR12049:SF5">
    <property type="entry name" value="PROTEIN ARGININE METHYLTRANSFERASE NDUFAF7 HOMOLOG, MITOCHONDRIAL"/>
    <property type="match status" value="1"/>
</dbReference>
<dbReference type="GO" id="GO:0005739">
    <property type="term" value="C:mitochondrion"/>
    <property type="evidence" value="ECO:0007669"/>
    <property type="project" value="UniProtKB-SubCell"/>
</dbReference>
<evidence type="ECO:0000256" key="1">
    <source>
        <dbReference type="ARBA" id="ARBA00004173"/>
    </source>
</evidence>
<evidence type="ECO:0000256" key="2">
    <source>
        <dbReference type="ARBA" id="ARBA00005891"/>
    </source>
</evidence>